<keyword evidence="6" id="KW-1185">Reference proteome</keyword>
<dbReference type="Proteomes" id="UP001595190">
    <property type="component" value="Unassembled WGS sequence"/>
</dbReference>
<feature type="domain" description="4-oxalocrotonate tautomerase-like" evidence="3">
    <location>
        <begin position="2"/>
        <end position="53"/>
    </location>
</feature>
<proteinExistence type="inferred from homology"/>
<dbReference type="EMBL" id="JBFNQD010000007">
    <property type="protein sequence ID" value="MEW9307998.1"/>
    <property type="molecule type" value="Genomic_DNA"/>
</dbReference>
<dbReference type="EMBL" id="JBHGPK010000015">
    <property type="protein sequence ID" value="MFC2253060.1"/>
    <property type="molecule type" value="Genomic_DNA"/>
</dbReference>
<dbReference type="PANTHER" id="PTHR35530">
    <property type="entry name" value="TAUTOMERASE-RELATED"/>
    <property type="match status" value="1"/>
</dbReference>
<dbReference type="InterPro" id="IPR014347">
    <property type="entry name" value="Tautomerase/MIF_sf"/>
</dbReference>
<sequence length="77" mass="8812">MPHLIVKMLPGRSEEQKRKLADALTQAVIDSLNSQDKSISVSIEDVPEEEWTRKVYIPDIQDKPDLVYKKPGYDPFA</sequence>
<dbReference type="RefSeq" id="WP_311940771.1">
    <property type="nucleotide sequence ID" value="NZ_JAVSCS010000030.1"/>
</dbReference>
<protein>
    <submittedName>
        <fullName evidence="4 5">Tautomerase family protein</fullName>
    </submittedName>
</protein>
<dbReference type="InterPro" id="IPR004370">
    <property type="entry name" value="4-OT-like_dom"/>
</dbReference>
<dbReference type="Pfam" id="PF01361">
    <property type="entry name" value="Tautomerase"/>
    <property type="match status" value="1"/>
</dbReference>
<comment type="caution">
    <text evidence="5">The sequence shown here is derived from an EMBL/GenBank/DDBJ whole genome shotgun (WGS) entry which is preliminary data.</text>
</comment>
<comment type="similarity">
    <text evidence="1">Belongs to the 4-oxalocrotonate tautomerase family.</text>
</comment>
<keyword evidence="2" id="KW-0413">Isomerase</keyword>
<evidence type="ECO:0000256" key="1">
    <source>
        <dbReference type="ARBA" id="ARBA00006723"/>
    </source>
</evidence>
<reference evidence="5 7" key="2">
    <citation type="submission" date="2024-09" db="EMBL/GenBank/DDBJ databases">
        <title>Description of Labrys sedimenti sp. nov., isolated from a diclofenac-degrading enrichment culture, and genome-based reclassification of Labrys portucalensis as a later heterotypic synonym of Labrys neptuniae.</title>
        <authorList>
            <person name="Tancsics A."/>
            <person name="Csepanyi A."/>
        </authorList>
    </citation>
    <scope>NUCLEOTIDE SEQUENCE [LARGE SCALE GENOMIC DNA]</scope>
    <source>
        <strain evidence="5 7">LMG 23412</strain>
    </source>
</reference>
<reference evidence="4 6" key="1">
    <citation type="submission" date="2024-07" db="EMBL/GenBank/DDBJ databases">
        <title>Description of Labrys sedimenti sp. nov., isolated from a diclofenac-degrading enrichment culture.</title>
        <authorList>
            <person name="Tancsics A."/>
            <person name="Csepanyi A."/>
        </authorList>
    </citation>
    <scope>NUCLEOTIDE SEQUENCE [LARGE SCALE GENOMIC DNA]</scope>
    <source>
        <strain evidence="4 6">LMG 23578</strain>
    </source>
</reference>
<dbReference type="PIRSF" id="PIRSF037799">
    <property type="entry name" value="Tautomer_YdcE_prd"/>
    <property type="match status" value="1"/>
</dbReference>
<dbReference type="SUPFAM" id="SSF55331">
    <property type="entry name" value="Tautomerase/MIF"/>
    <property type="match status" value="1"/>
</dbReference>
<name>A0ABV6ZLI9_9HYPH</name>
<gene>
    <name evidence="4" type="ORF">ABXS05_20760</name>
    <name evidence="5" type="ORF">ACETRX_25705</name>
</gene>
<evidence type="ECO:0000313" key="7">
    <source>
        <dbReference type="Proteomes" id="UP001595190"/>
    </source>
</evidence>
<evidence type="ECO:0000313" key="4">
    <source>
        <dbReference type="EMBL" id="MEW9307998.1"/>
    </source>
</evidence>
<evidence type="ECO:0000313" key="5">
    <source>
        <dbReference type="EMBL" id="MFC2253060.1"/>
    </source>
</evidence>
<dbReference type="Gene3D" id="3.30.429.10">
    <property type="entry name" value="Macrophage Migration Inhibitory Factor"/>
    <property type="match status" value="1"/>
</dbReference>
<dbReference type="Proteomes" id="UP001555786">
    <property type="component" value="Unassembled WGS sequence"/>
</dbReference>
<dbReference type="PANTHER" id="PTHR35530:SF2">
    <property type="entry name" value="BSL4019 PROTEIN"/>
    <property type="match status" value="1"/>
</dbReference>
<organism evidence="5 7">
    <name type="scientific">Labrys neptuniae</name>
    <dbReference type="NCBI Taxonomy" id="376174"/>
    <lineage>
        <taxon>Bacteria</taxon>
        <taxon>Pseudomonadati</taxon>
        <taxon>Pseudomonadota</taxon>
        <taxon>Alphaproteobacteria</taxon>
        <taxon>Hyphomicrobiales</taxon>
        <taxon>Xanthobacteraceae</taxon>
        <taxon>Labrys</taxon>
    </lineage>
</organism>
<evidence type="ECO:0000256" key="2">
    <source>
        <dbReference type="ARBA" id="ARBA00023235"/>
    </source>
</evidence>
<evidence type="ECO:0000259" key="3">
    <source>
        <dbReference type="Pfam" id="PF01361"/>
    </source>
</evidence>
<accession>A0ABV6ZLI9</accession>
<evidence type="ECO:0000313" key="6">
    <source>
        <dbReference type="Proteomes" id="UP001555786"/>
    </source>
</evidence>
<dbReference type="InterPro" id="IPR017284">
    <property type="entry name" value="Tautomerase_PptA"/>
</dbReference>